<protein>
    <submittedName>
        <fullName evidence="3">Uncharacterized protein</fullName>
    </submittedName>
</protein>
<feature type="compositionally biased region" description="Polar residues" evidence="2">
    <location>
        <begin position="1"/>
        <end position="20"/>
    </location>
</feature>
<dbReference type="AlphaFoldDB" id="A0AAW1PI24"/>
<proteinExistence type="predicted"/>
<sequence length="699" mass="73598">MAAMRGSSSQQSNAPQTGVLTTARPPGSMGRVSQAAAVALGQAPQGAIASVPADAHAQLLQLQREKAELKQRLGEQEGTNSILRANLDRAERERIDLRRQLQESSKPPPNGMASYSIADLQKQSDTLRQQLAFTEQEVEDTKRRNHQRDERLKVAEAKAAALQEEINKAEAVKAQLSIELEEANRERRERAAGASTSGAADVVMRPACSPPARVAGAKRRAGSGQEAGLGLSGAATVASRQIQGMARASGASTAATNGTSGDISSLLSAGLHLSSRVHITQPNSLGPKETAAPASAAAESTVKPDDQSALARLTRCWEGLPKRDDLGHGMLRLLLSHLDQGAAQAESSSAVAAALGALTALVQCAPAARGREIMAPVMLSGLLERHGGAHPAAYLAMLHLLLENEELCQMLGASLAQTGADQQQDQTGLAGPGLPQPMDTDQPDAAQRWTGGWAVLQPLLNCLSLPLSLVAKLPGQPATSQQATQHSAQRGRAGQGEGQRGKAASSKPPDQVHWQLQPEWWADTHAPSEGDLGAVPAFGLAFGGIFGPFLLQRRATALIAALLAHQRYTILLPLLTEDAHSSPGRLMNWQAPSQQALQHTLPLPLAGWACAIGSSSQPQAKQINPHLGVRGTQGHAAPQQQPVPDPAVHRDVVVTANKQPQQDGQLREPGEDVHGQPPGQHGSRQGGWGLQTPQHKRAV</sequence>
<organism evidence="3 4">
    <name type="scientific">[Myrmecia] bisecta</name>
    <dbReference type="NCBI Taxonomy" id="41462"/>
    <lineage>
        <taxon>Eukaryota</taxon>
        <taxon>Viridiplantae</taxon>
        <taxon>Chlorophyta</taxon>
        <taxon>core chlorophytes</taxon>
        <taxon>Trebouxiophyceae</taxon>
        <taxon>Trebouxiales</taxon>
        <taxon>Trebouxiaceae</taxon>
        <taxon>Myrmecia</taxon>
    </lineage>
</organism>
<dbReference type="Proteomes" id="UP001489004">
    <property type="component" value="Unassembled WGS sequence"/>
</dbReference>
<feature type="region of interest" description="Disordered" evidence="2">
    <location>
        <begin position="280"/>
        <end position="303"/>
    </location>
</feature>
<comment type="caution">
    <text evidence="3">The sequence shown here is derived from an EMBL/GenBank/DDBJ whole genome shotgun (WGS) entry which is preliminary data.</text>
</comment>
<evidence type="ECO:0000256" key="2">
    <source>
        <dbReference type="SAM" id="MobiDB-lite"/>
    </source>
</evidence>
<feature type="region of interest" description="Disordered" evidence="2">
    <location>
        <begin position="617"/>
        <end position="699"/>
    </location>
</feature>
<keyword evidence="4" id="KW-1185">Reference proteome</keyword>
<accession>A0AAW1PI24</accession>
<dbReference type="EMBL" id="JALJOR010000012">
    <property type="protein sequence ID" value="KAK9807844.1"/>
    <property type="molecule type" value="Genomic_DNA"/>
</dbReference>
<feature type="compositionally biased region" description="Basic and acidic residues" evidence="2">
    <location>
        <begin position="665"/>
        <end position="674"/>
    </location>
</feature>
<feature type="region of interest" description="Disordered" evidence="2">
    <location>
        <begin position="1"/>
        <end position="33"/>
    </location>
</feature>
<feature type="compositionally biased region" description="Low complexity" evidence="2">
    <location>
        <begin position="419"/>
        <end position="429"/>
    </location>
</feature>
<gene>
    <name evidence="3" type="ORF">WJX72_011090</name>
</gene>
<feature type="coiled-coil region" evidence="1">
    <location>
        <begin position="59"/>
        <end position="189"/>
    </location>
</feature>
<evidence type="ECO:0000256" key="1">
    <source>
        <dbReference type="SAM" id="Coils"/>
    </source>
</evidence>
<feature type="region of interest" description="Disordered" evidence="2">
    <location>
        <begin position="476"/>
        <end position="511"/>
    </location>
</feature>
<reference evidence="3 4" key="1">
    <citation type="journal article" date="2024" name="Nat. Commun.">
        <title>Phylogenomics reveals the evolutionary origins of lichenization in chlorophyte algae.</title>
        <authorList>
            <person name="Puginier C."/>
            <person name="Libourel C."/>
            <person name="Otte J."/>
            <person name="Skaloud P."/>
            <person name="Haon M."/>
            <person name="Grisel S."/>
            <person name="Petersen M."/>
            <person name="Berrin J.G."/>
            <person name="Delaux P.M."/>
            <person name="Dal Grande F."/>
            <person name="Keller J."/>
        </authorList>
    </citation>
    <scope>NUCLEOTIDE SEQUENCE [LARGE SCALE GENOMIC DNA]</scope>
    <source>
        <strain evidence="3 4">SAG 2043</strain>
    </source>
</reference>
<feature type="compositionally biased region" description="Low complexity" evidence="2">
    <location>
        <begin position="476"/>
        <end position="492"/>
    </location>
</feature>
<feature type="region of interest" description="Disordered" evidence="2">
    <location>
        <begin position="419"/>
        <end position="445"/>
    </location>
</feature>
<evidence type="ECO:0000313" key="3">
    <source>
        <dbReference type="EMBL" id="KAK9807844.1"/>
    </source>
</evidence>
<evidence type="ECO:0000313" key="4">
    <source>
        <dbReference type="Proteomes" id="UP001489004"/>
    </source>
</evidence>
<feature type="compositionally biased region" description="Low complexity" evidence="2">
    <location>
        <begin position="287"/>
        <end position="301"/>
    </location>
</feature>
<keyword evidence="1" id="KW-0175">Coiled coil</keyword>
<name>A0AAW1PI24_9CHLO</name>